<dbReference type="PANTHER" id="PTHR23022:SF135">
    <property type="entry name" value="SI:DKEY-77F5.3"/>
    <property type="match status" value="1"/>
</dbReference>
<evidence type="ECO:0000313" key="3">
    <source>
        <dbReference type="Proteomes" id="UP000383932"/>
    </source>
</evidence>
<dbReference type="InterPro" id="IPR052338">
    <property type="entry name" value="Transposase_5"/>
</dbReference>
<dbReference type="PANTHER" id="PTHR23022">
    <property type="entry name" value="TRANSPOSABLE ELEMENT-RELATED"/>
    <property type="match status" value="1"/>
</dbReference>
<name>A0A5N5Q8M6_9AGAM</name>
<accession>A0A5N5Q8M6</accession>
<dbReference type="OrthoDB" id="3226274at2759"/>
<dbReference type="InterPro" id="IPR038717">
    <property type="entry name" value="Tc1-like_DDE_dom"/>
</dbReference>
<evidence type="ECO:0000259" key="1">
    <source>
        <dbReference type="Pfam" id="PF13358"/>
    </source>
</evidence>
<sequence length="356" mass="40858">MGYSLPTTTITLPAPAMVRYCSPVTRARIVDMINQGYSTYEAGRQVSRHPTTVGHVYARYHINHDFYNAKCKPGRPTKLTPSDAVYATRLLARGKANSIQELRNNYFPNVSAESIRRRFRSLNLHGRVCWKVPFLSPRSKGRRRAWARDIIHVPRSSWARTIFSNESPFGIFGSAGRDWVWQDSGDPFNSRYTKKRVAHDGGKIMVWGCITSSGVGRLCRIYDTLTAEQYVSILEDGLCGTLKDYKLKKKKVIFQQDNDPKHKSRMAMTWLGNLGLEQVLPWPAYSPDLNIIENLWPYLDRKVRSRQVLPKNKEELWEALQEEWYAIDPSVISNLYKSIPRRISAVVKKRGGNTGY</sequence>
<gene>
    <name evidence="2" type="ORF">CTheo_8419</name>
</gene>
<dbReference type="Pfam" id="PF13358">
    <property type="entry name" value="DDE_3"/>
    <property type="match status" value="1"/>
</dbReference>
<protein>
    <recommendedName>
        <fullName evidence="1">Tc1-like transposase DDE domain-containing protein</fullName>
    </recommendedName>
</protein>
<organism evidence="2 3">
    <name type="scientific">Ceratobasidium theobromae</name>
    <dbReference type="NCBI Taxonomy" id="1582974"/>
    <lineage>
        <taxon>Eukaryota</taxon>
        <taxon>Fungi</taxon>
        <taxon>Dikarya</taxon>
        <taxon>Basidiomycota</taxon>
        <taxon>Agaricomycotina</taxon>
        <taxon>Agaricomycetes</taxon>
        <taxon>Cantharellales</taxon>
        <taxon>Ceratobasidiaceae</taxon>
        <taxon>Ceratobasidium</taxon>
    </lineage>
</organism>
<dbReference type="Gene3D" id="3.30.420.10">
    <property type="entry name" value="Ribonuclease H-like superfamily/Ribonuclease H"/>
    <property type="match status" value="1"/>
</dbReference>
<dbReference type="EMBL" id="SSOP01000554">
    <property type="protein sequence ID" value="KAB5588140.1"/>
    <property type="molecule type" value="Genomic_DNA"/>
</dbReference>
<dbReference type="SUPFAM" id="SSF46689">
    <property type="entry name" value="Homeodomain-like"/>
    <property type="match status" value="1"/>
</dbReference>
<comment type="caution">
    <text evidence="2">The sequence shown here is derived from an EMBL/GenBank/DDBJ whole genome shotgun (WGS) entry which is preliminary data.</text>
</comment>
<keyword evidence="3" id="KW-1185">Reference proteome</keyword>
<dbReference type="GO" id="GO:0003676">
    <property type="term" value="F:nucleic acid binding"/>
    <property type="evidence" value="ECO:0007669"/>
    <property type="project" value="InterPro"/>
</dbReference>
<reference evidence="2 3" key="1">
    <citation type="journal article" date="2019" name="Fungal Biol. Biotechnol.">
        <title>Draft genome sequence of fastidious pathogen Ceratobasidium theobromae, which causes vascular-streak dieback in Theobroma cacao.</title>
        <authorList>
            <person name="Ali S.S."/>
            <person name="Asman A."/>
            <person name="Shao J."/>
            <person name="Firmansyah A.P."/>
            <person name="Susilo A.W."/>
            <person name="Rosmana A."/>
            <person name="McMahon P."/>
            <person name="Junaid M."/>
            <person name="Guest D."/>
            <person name="Kheng T.Y."/>
            <person name="Meinhardt L.W."/>
            <person name="Bailey B.A."/>
        </authorList>
    </citation>
    <scope>NUCLEOTIDE SEQUENCE [LARGE SCALE GENOMIC DNA]</scope>
    <source>
        <strain evidence="2 3">CT2</strain>
    </source>
</reference>
<evidence type="ECO:0000313" key="2">
    <source>
        <dbReference type="EMBL" id="KAB5588140.1"/>
    </source>
</evidence>
<proteinExistence type="predicted"/>
<dbReference type="Proteomes" id="UP000383932">
    <property type="component" value="Unassembled WGS sequence"/>
</dbReference>
<dbReference type="AlphaFoldDB" id="A0A5N5Q8M6"/>
<dbReference type="InterPro" id="IPR009057">
    <property type="entry name" value="Homeodomain-like_sf"/>
</dbReference>
<dbReference type="InterPro" id="IPR036397">
    <property type="entry name" value="RNaseH_sf"/>
</dbReference>
<feature type="domain" description="Tc1-like transposase DDE" evidence="1">
    <location>
        <begin position="195"/>
        <end position="309"/>
    </location>
</feature>